<keyword evidence="5" id="KW-1185">Reference proteome</keyword>
<comment type="caution">
    <text evidence="4">The sequence shown here is derived from an EMBL/GenBank/DDBJ whole genome shotgun (WGS) entry which is preliminary data.</text>
</comment>
<evidence type="ECO:0000256" key="1">
    <source>
        <dbReference type="ARBA" id="ARBA00008828"/>
    </source>
</evidence>
<sequence>MPKGGKKGKAKGFNGTHLQIKRGTEVLSGCNSVIGSDDCDSTDVASLHSITSSRIDCDVDDINCNEDDCNTDDGFVDDFEEKLLEAFDGTTNKSLKSRCNALQMIKNAFTTRFMFDFIVERKLTITDILERSLKRGKGEEQGVAAILSTVVCITLGPGMETDSIFKEIENHLLVAMLDPSALPSNRSKCSAALGLCCFIAGIGAESIDSIMDALHSVFSASFYKGNGVPPVHNPEITALHSSALLAWTLLLTIQSASLVLRLAEKHMKRVIELLDSPDVDLRIAAGEAIAVLHEISRECDEDFEFDKMEILCDKLRDLATDSQKFRAKKERRIQRSSFRDILRAVEDREAPNMMIKFGRERLMINSWSRKRQYEAFCQVLGSGMNLHLTENELLRDIFELGPPIDYSNNIAHKTSKFERHMGNIAASKARTKSRNKLRDKRADVIIS</sequence>
<reference evidence="4 5" key="1">
    <citation type="journal article" date="2018" name="Gigascience">
        <title>Genomes of trombidid mites reveal novel predicted allergens and laterally-transferred genes associated with secondary metabolism.</title>
        <authorList>
            <person name="Dong X."/>
            <person name="Chaisiri K."/>
            <person name="Xia D."/>
            <person name="Armstrong S.D."/>
            <person name="Fang Y."/>
            <person name="Donnelly M.J."/>
            <person name="Kadowaki T."/>
            <person name="McGarry J.W."/>
            <person name="Darby A.C."/>
            <person name="Makepeace B.L."/>
        </authorList>
    </citation>
    <scope>NUCLEOTIDE SEQUENCE [LARGE SCALE GENOMIC DNA]</scope>
    <source>
        <strain evidence="4">UoL-WK</strain>
    </source>
</reference>
<accession>A0A3S4REE2</accession>
<evidence type="ECO:0000313" key="5">
    <source>
        <dbReference type="Proteomes" id="UP000285301"/>
    </source>
</evidence>
<dbReference type="InterPro" id="IPR007701">
    <property type="entry name" value="Interferon-rel_develop_reg_N"/>
</dbReference>
<dbReference type="AlphaFoldDB" id="A0A3S4REE2"/>
<dbReference type="InterPro" id="IPR039777">
    <property type="entry name" value="IFRD"/>
</dbReference>
<protein>
    <submittedName>
        <fullName evidence="4">Interferon-related developmental regulator 1-like isoform X1</fullName>
    </submittedName>
</protein>
<dbReference type="PANTHER" id="PTHR12354">
    <property type="entry name" value="INTERFERON-RELATED DEVELOPMENTAL REGULATOR"/>
    <property type="match status" value="1"/>
</dbReference>
<feature type="domain" description="Interferon-related developmental regulator N-terminal" evidence="3">
    <location>
        <begin position="62"/>
        <end position="346"/>
    </location>
</feature>
<dbReference type="PANTHER" id="PTHR12354:SF1">
    <property type="entry name" value="INTERFERON-RELATED DEVELOPMENTAL REGULATOR 1"/>
    <property type="match status" value="1"/>
</dbReference>
<dbReference type="EMBL" id="NCKU01000534">
    <property type="protein sequence ID" value="RWS15151.1"/>
    <property type="molecule type" value="Genomic_DNA"/>
</dbReference>
<organism evidence="4 5">
    <name type="scientific">Dinothrombium tinctorium</name>
    <dbReference type="NCBI Taxonomy" id="1965070"/>
    <lineage>
        <taxon>Eukaryota</taxon>
        <taxon>Metazoa</taxon>
        <taxon>Ecdysozoa</taxon>
        <taxon>Arthropoda</taxon>
        <taxon>Chelicerata</taxon>
        <taxon>Arachnida</taxon>
        <taxon>Acari</taxon>
        <taxon>Acariformes</taxon>
        <taxon>Trombidiformes</taxon>
        <taxon>Prostigmata</taxon>
        <taxon>Anystina</taxon>
        <taxon>Parasitengona</taxon>
        <taxon>Trombidioidea</taxon>
        <taxon>Trombidiidae</taxon>
        <taxon>Dinothrombium</taxon>
    </lineage>
</organism>
<proteinExistence type="inferred from homology"/>
<dbReference type="SUPFAM" id="SSF48371">
    <property type="entry name" value="ARM repeat"/>
    <property type="match status" value="1"/>
</dbReference>
<dbReference type="InterPro" id="IPR006921">
    <property type="entry name" value="Interferon-rel_develop_reg_C"/>
</dbReference>
<evidence type="ECO:0000259" key="3">
    <source>
        <dbReference type="Pfam" id="PF05004"/>
    </source>
</evidence>
<feature type="domain" description="Interferon-related developmental regulator C-terminal" evidence="2">
    <location>
        <begin position="391"/>
        <end position="442"/>
    </location>
</feature>
<dbReference type="Pfam" id="PF04836">
    <property type="entry name" value="IFRD_C"/>
    <property type="match status" value="1"/>
</dbReference>
<name>A0A3S4REE2_9ACAR</name>
<dbReference type="Pfam" id="PF05004">
    <property type="entry name" value="IFRD"/>
    <property type="match status" value="1"/>
</dbReference>
<gene>
    <name evidence="4" type="ORF">B4U79_12750</name>
</gene>
<dbReference type="STRING" id="1965070.A0A3S4REE2"/>
<dbReference type="Proteomes" id="UP000285301">
    <property type="component" value="Unassembled WGS sequence"/>
</dbReference>
<dbReference type="InterPro" id="IPR016024">
    <property type="entry name" value="ARM-type_fold"/>
</dbReference>
<evidence type="ECO:0000313" key="4">
    <source>
        <dbReference type="EMBL" id="RWS15151.1"/>
    </source>
</evidence>
<comment type="similarity">
    <text evidence="1">Belongs to the IFRD family.</text>
</comment>
<dbReference type="OrthoDB" id="18978at2759"/>
<evidence type="ECO:0000259" key="2">
    <source>
        <dbReference type="Pfam" id="PF04836"/>
    </source>
</evidence>